<name>A0AAW1H1E9_SAPOF</name>
<dbReference type="PROSITE" id="PS50114">
    <property type="entry name" value="GATA_ZN_FINGER_2"/>
    <property type="match status" value="1"/>
</dbReference>
<dbReference type="PANTHER" id="PTHR46813">
    <property type="entry name" value="GATA TRANSCRIPTION FACTOR 18"/>
    <property type="match status" value="1"/>
</dbReference>
<evidence type="ECO:0000256" key="1">
    <source>
        <dbReference type="ARBA" id="ARBA00022723"/>
    </source>
</evidence>
<dbReference type="Proteomes" id="UP001443914">
    <property type="component" value="Unassembled WGS sequence"/>
</dbReference>
<keyword evidence="12" id="KW-1185">Reference proteome</keyword>
<dbReference type="CDD" id="cd00202">
    <property type="entry name" value="ZnF_GATA"/>
    <property type="match status" value="1"/>
</dbReference>
<evidence type="ECO:0000256" key="2">
    <source>
        <dbReference type="ARBA" id="ARBA00022771"/>
    </source>
</evidence>
<dbReference type="PANTHER" id="PTHR46813:SF16">
    <property type="entry name" value="GATA TRANSCRIPTION FACTOR 18"/>
    <property type="match status" value="1"/>
</dbReference>
<dbReference type="AlphaFoldDB" id="A0AAW1H1E9"/>
<evidence type="ECO:0000313" key="11">
    <source>
        <dbReference type="EMBL" id="KAK9670208.1"/>
    </source>
</evidence>
<proteinExistence type="inferred from homology"/>
<dbReference type="SUPFAM" id="SSF57716">
    <property type="entry name" value="Glucocorticoid receptor-like (DNA-binding domain)"/>
    <property type="match status" value="1"/>
</dbReference>
<keyword evidence="3" id="KW-0862">Zinc</keyword>
<dbReference type="InterPro" id="IPR013088">
    <property type="entry name" value="Znf_NHR/GATA"/>
</dbReference>
<evidence type="ECO:0000256" key="6">
    <source>
        <dbReference type="ARBA" id="ARBA00023163"/>
    </source>
</evidence>
<dbReference type="InterPro" id="IPR000679">
    <property type="entry name" value="Znf_GATA"/>
</dbReference>
<comment type="similarity">
    <text evidence="7">Belongs to the type IV zinc-finger family. Class B subfamily.</text>
</comment>
<sequence>MVGPCAYCGPYTQYCSHQCSTTPNTYYWPIHYDDSDHYTSSSSSPPVDCTLSLGTPSTRLSHVDNDTHYSDTTTTTTSSTKHRNSVSSFCWDLLHSKHSSSSTPKSTRASTGNGNGNGNGNGGDPLFARRCSNCDTTSTPLWRNGPRGPKSLCNACGIRFKKEERRAAAATTTVANNHATSGAGLIDPHQGYYNGSWAHQYAQGTPQKMQCYGTPNEFRFMEDDRGSDSGIQFLSWLTHDRPSGLVHDFTR</sequence>
<evidence type="ECO:0000256" key="3">
    <source>
        <dbReference type="ARBA" id="ARBA00022833"/>
    </source>
</evidence>
<evidence type="ECO:0000256" key="7">
    <source>
        <dbReference type="ARBA" id="ARBA00024019"/>
    </source>
</evidence>
<feature type="domain" description="GATA-type" evidence="10">
    <location>
        <begin position="128"/>
        <end position="161"/>
    </location>
</feature>
<keyword evidence="5" id="KW-0238">DNA-binding</keyword>
<dbReference type="Pfam" id="PF00320">
    <property type="entry name" value="GATA"/>
    <property type="match status" value="1"/>
</dbReference>
<dbReference type="GO" id="GO:0006355">
    <property type="term" value="P:regulation of DNA-templated transcription"/>
    <property type="evidence" value="ECO:0007669"/>
    <property type="project" value="InterPro"/>
</dbReference>
<dbReference type="EMBL" id="JBDFQZ010000013">
    <property type="protein sequence ID" value="KAK9670208.1"/>
    <property type="molecule type" value="Genomic_DNA"/>
</dbReference>
<dbReference type="PROSITE" id="PS00344">
    <property type="entry name" value="GATA_ZN_FINGER_1"/>
    <property type="match status" value="1"/>
</dbReference>
<evidence type="ECO:0000256" key="8">
    <source>
        <dbReference type="PROSITE-ProRule" id="PRU00094"/>
    </source>
</evidence>
<dbReference type="Gene3D" id="3.30.50.10">
    <property type="entry name" value="Erythroid Transcription Factor GATA-1, subunit A"/>
    <property type="match status" value="1"/>
</dbReference>
<reference evidence="11" key="1">
    <citation type="submission" date="2024-03" db="EMBL/GenBank/DDBJ databases">
        <title>WGS assembly of Saponaria officinalis var. Norfolk2.</title>
        <authorList>
            <person name="Jenkins J."/>
            <person name="Shu S."/>
            <person name="Grimwood J."/>
            <person name="Barry K."/>
            <person name="Goodstein D."/>
            <person name="Schmutz J."/>
            <person name="Leebens-Mack J."/>
            <person name="Osbourn A."/>
        </authorList>
    </citation>
    <scope>NUCLEOTIDE SEQUENCE [LARGE SCALE GENOMIC DNA]</scope>
    <source>
        <strain evidence="11">JIC</strain>
    </source>
</reference>
<evidence type="ECO:0000259" key="10">
    <source>
        <dbReference type="PROSITE" id="PS50114"/>
    </source>
</evidence>
<organism evidence="11 12">
    <name type="scientific">Saponaria officinalis</name>
    <name type="common">Common soapwort</name>
    <name type="synonym">Lychnis saponaria</name>
    <dbReference type="NCBI Taxonomy" id="3572"/>
    <lineage>
        <taxon>Eukaryota</taxon>
        <taxon>Viridiplantae</taxon>
        <taxon>Streptophyta</taxon>
        <taxon>Embryophyta</taxon>
        <taxon>Tracheophyta</taxon>
        <taxon>Spermatophyta</taxon>
        <taxon>Magnoliopsida</taxon>
        <taxon>eudicotyledons</taxon>
        <taxon>Gunneridae</taxon>
        <taxon>Pentapetalae</taxon>
        <taxon>Caryophyllales</taxon>
        <taxon>Caryophyllaceae</taxon>
        <taxon>Caryophylleae</taxon>
        <taxon>Saponaria</taxon>
    </lineage>
</organism>
<accession>A0AAW1H1E9</accession>
<evidence type="ECO:0000256" key="4">
    <source>
        <dbReference type="ARBA" id="ARBA00023015"/>
    </source>
</evidence>
<dbReference type="SMART" id="SM00401">
    <property type="entry name" value="ZnF_GATA"/>
    <property type="match status" value="1"/>
</dbReference>
<dbReference type="GO" id="GO:0008270">
    <property type="term" value="F:zinc ion binding"/>
    <property type="evidence" value="ECO:0007669"/>
    <property type="project" value="UniProtKB-KW"/>
</dbReference>
<evidence type="ECO:0000256" key="9">
    <source>
        <dbReference type="SAM" id="MobiDB-lite"/>
    </source>
</evidence>
<keyword evidence="1" id="KW-0479">Metal-binding</keyword>
<evidence type="ECO:0000313" key="12">
    <source>
        <dbReference type="Proteomes" id="UP001443914"/>
    </source>
</evidence>
<protein>
    <recommendedName>
        <fullName evidence="10">GATA-type domain-containing protein</fullName>
    </recommendedName>
</protein>
<feature type="region of interest" description="Disordered" evidence="9">
    <location>
        <begin position="60"/>
        <end position="82"/>
    </location>
</feature>
<keyword evidence="6" id="KW-0804">Transcription</keyword>
<evidence type="ECO:0000256" key="5">
    <source>
        <dbReference type="ARBA" id="ARBA00023125"/>
    </source>
</evidence>
<keyword evidence="4" id="KW-0805">Transcription regulation</keyword>
<feature type="compositionally biased region" description="Gly residues" evidence="9">
    <location>
        <begin position="113"/>
        <end position="123"/>
    </location>
</feature>
<gene>
    <name evidence="11" type="ORF">RND81_13G186000</name>
</gene>
<dbReference type="GO" id="GO:0043565">
    <property type="term" value="F:sequence-specific DNA binding"/>
    <property type="evidence" value="ECO:0007669"/>
    <property type="project" value="InterPro"/>
</dbReference>
<comment type="caution">
    <text evidence="11">The sequence shown here is derived from an EMBL/GenBank/DDBJ whole genome shotgun (WGS) entry which is preliminary data.</text>
</comment>
<keyword evidence="2 8" id="KW-0863">Zinc-finger</keyword>
<feature type="region of interest" description="Disordered" evidence="9">
    <location>
        <begin position="97"/>
        <end position="124"/>
    </location>
</feature>